<proteinExistence type="predicted"/>
<accession>A0AAQ3RMI2</accession>
<dbReference type="AlphaFoldDB" id="A0AAQ3RMI2"/>
<organism evidence="1 2">
    <name type="scientific">Vigna mungo</name>
    <name type="common">Black gram</name>
    <name type="synonym">Phaseolus mungo</name>
    <dbReference type="NCBI Taxonomy" id="3915"/>
    <lineage>
        <taxon>Eukaryota</taxon>
        <taxon>Viridiplantae</taxon>
        <taxon>Streptophyta</taxon>
        <taxon>Embryophyta</taxon>
        <taxon>Tracheophyta</taxon>
        <taxon>Spermatophyta</taxon>
        <taxon>Magnoliopsida</taxon>
        <taxon>eudicotyledons</taxon>
        <taxon>Gunneridae</taxon>
        <taxon>Pentapetalae</taxon>
        <taxon>rosids</taxon>
        <taxon>fabids</taxon>
        <taxon>Fabales</taxon>
        <taxon>Fabaceae</taxon>
        <taxon>Papilionoideae</taxon>
        <taxon>50 kb inversion clade</taxon>
        <taxon>NPAAA clade</taxon>
        <taxon>indigoferoid/millettioid clade</taxon>
        <taxon>Phaseoleae</taxon>
        <taxon>Vigna</taxon>
    </lineage>
</organism>
<gene>
    <name evidence="1" type="ORF">V8G54_025696</name>
</gene>
<keyword evidence="2" id="KW-1185">Reference proteome</keyword>
<sequence length="106" mass="12089">MSIELWLKFASKKVSIYTQESSYPSSSTTSFYKSGLSEPGSTSYYQDSNGYEVNYHEQLMDEYRRHSENSATINEQMATIRIEREEGVNNVSLDSSTECKLESSIT</sequence>
<reference evidence="1 2" key="1">
    <citation type="journal article" date="2023" name="Life. Sci Alliance">
        <title>Evolutionary insights into 3D genome organization and epigenetic landscape of Vigna mungo.</title>
        <authorList>
            <person name="Junaid A."/>
            <person name="Singh B."/>
            <person name="Bhatia S."/>
        </authorList>
    </citation>
    <scope>NUCLEOTIDE SEQUENCE [LARGE SCALE GENOMIC DNA]</scope>
    <source>
        <strain evidence="1">Urdbean</strain>
    </source>
</reference>
<evidence type="ECO:0000313" key="2">
    <source>
        <dbReference type="Proteomes" id="UP001374535"/>
    </source>
</evidence>
<name>A0AAQ3RMI2_VIGMU</name>
<dbReference type="EMBL" id="CP144693">
    <property type="protein sequence ID" value="WVY99626.1"/>
    <property type="molecule type" value="Genomic_DNA"/>
</dbReference>
<evidence type="ECO:0000313" key="1">
    <source>
        <dbReference type="EMBL" id="WVY99626.1"/>
    </source>
</evidence>
<protein>
    <submittedName>
        <fullName evidence="1">Uncharacterized protein</fullName>
    </submittedName>
</protein>
<dbReference type="Proteomes" id="UP001374535">
    <property type="component" value="Chromosome 8"/>
</dbReference>